<accession>A0A8J7Y7F6</accession>
<dbReference type="Gene3D" id="2.160.10.10">
    <property type="entry name" value="Hexapeptide repeat proteins"/>
    <property type="match status" value="1"/>
</dbReference>
<evidence type="ECO:0000313" key="6">
    <source>
        <dbReference type="Proteomes" id="UP000766550"/>
    </source>
</evidence>
<dbReference type="InterPro" id="IPR018357">
    <property type="entry name" value="Hexapep_transf_CS"/>
</dbReference>
<evidence type="ECO:0000256" key="4">
    <source>
        <dbReference type="ARBA" id="ARBA00023154"/>
    </source>
</evidence>
<dbReference type="CDD" id="cd03358">
    <property type="entry name" value="LbH_WxcM_N_like"/>
    <property type="match status" value="1"/>
</dbReference>
<sequence>MSKCRIGSNCRIAESAQLLPPDGEQSPASIGDDSVIRGGTILYPDVVVGDRLQTGHNALIREETTIGHDAVVGTQTVIDGQCDVGDEVSMQTGVYVPPQTTIGNRVFLGPRAVLTNDPYPLRRGGDLRGPTLEDDVSIGANATILPGISVGERSFVAAGAVVTDDVPPRTLAVGTPAKHRPLPEHLDAVNAYR</sequence>
<comment type="caution">
    <text evidence="5">The sequence shown here is derived from an EMBL/GenBank/DDBJ whole genome shotgun (WGS) entry which is preliminary data.</text>
</comment>
<dbReference type="SUPFAM" id="SSF51161">
    <property type="entry name" value="Trimeric LpxA-like enzymes"/>
    <property type="match status" value="1"/>
</dbReference>
<dbReference type="GO" id="GO:0016740">
    <property type="term" value="F:transferase activity"/>
    <property type="evidence" value="ECO:0007669"/>
    <property type="project" value="UniProtKB-KW"/>
</dbReference>
<dbReference type="Pfam" id="PF14602">
    <property type="entry name" value="Hexapep_2"/>
    <property type="match status" value="1"/>
</dbReference>
<reference evidence="5 6" key="1">
    <citation type="submission" date="2021-06" db="EMBL/GenBank/DDBJ databases">
        <title>New haloarchaea isolates fom saline soil.</title>
        <authorList>
            <person name="Duran-Viseras A."/>
            <person name="Sanchez-Porro C.S."/>
            <person name="Ventosa A."/>
        </authorList>
    </citation>
    <scope>NUCLEOTIDE SEQUENCE [LARGE SCALE GENOMIC DNA]</scope>
    <source>
        <strain evidence="5 6">JCM 183640</strain>
    </source>
</reference>
<dbReference type="PANTHER" id="PTHR43300:SF10">
    <property type="entry name" value="2,3,4,5-TETRAHYDROPYRIDINE-2,6-DICARBOXYLATE N-ACETYLTRANSFERASE"/>
    <property type="match status" value="1"/>
</dbReference>
<keyword evidence="2" id="KW-0808">Transferase</keyword>
<gene>
    <name evidence="5" type="ORF">KTS45_02605</name>
</gene>
<dbReference type="OrthoDB" id="200265at2157"/>
<dbReference type="InterPro" id="IPR011004">
    <property type="entry name" value="Trimer_LpxA-like_sf"/>
</dbReference>
<keyword evidence="1" id="KW-0028">Amino-acid biosynthesis</keyword>
<proteinExistence type="predicted"/>
<dbReference type="RefSeq" id="WP_162316235.1">
    <property type="nucleotide sequence ID" value="NZ_JAHQXF010000001.1"/>
</dbReference>
<protein>
    <submittedName>
        <fullName evidence="5">Acetyltransferase</fullName>
    </submittedName>
</protein>
<keyword evidence="4" id="KW-0457">Lysine biosynthesis</keyword>
<evidence type="ECO:0000256" key="3">
    <source>
        <dbReference type="ARBA" id="ARBA00022915"/>
    </source>
</evidence>
<dbReference type="GO" id="GO:0019877">
    <property type="term" value="P:diaminopimelate biosynthetic process"/>
    <property type="evidence" value="ECO:0007669"/>
    <property type="project" value="UniProtKB-KW"/>
</dbReference>
<dbReference type="EMBL" id="JAHQXF010000001">
    <property type="protein sequence ID" value="MBV0923079.1"/>
    <property type="molecule type" value="Genomic_DNA"/>
</dbReference>
<evidence type="ECO:0000256" key="1">
    <source>
        <dbReference type="ARBA" id="ARBA00022605"/>
    </source>
</evidence>
<name>A0A8J7Y7F6_9EURY</name>
<organism evidence="5 6">
    <name type="scientific">Haloarcula limicola</name>
    <dbReference type="NCBI Taxonomy" id="1429915"/>
    <lineage>
        <taxon>Archaea</taxon>
        <taxon>Methanobacteriati</taxon>
        <taxon>Methanobacteriota</taxon>
        <taxon>Stenosarchaea group</taxon>
        <taxon>Halobacteria</taxon>
        <taxon>Halobacteriales</taxon>
        <taxon>Haloarculaceae</taxon>
        <taxon>Haloarcula</taxon>
    </lineage>
</organism>
<dbReference type="PROSITE" id="PS00101">
    <property type="entry name" value="HEXAPEP_TRANSFERASES"/>
    <property type="match status" value="1"/>
</dbReference>
<dbReference type="InterPro" id="IPR050179">
    <property type="entry name" value="Trans_hexapeptide_repeat"/>
</dbReference>
<evidence type="ECO:0000313" key="5">
    <source>
        <dbReference type="EMBL" id="MBV0923079.1"/>
    </source>
</evidence>
<dbReference type="InterPro" id="IPR001451">
    <property type="entry name" value="Hexapep"/>
</dbReference>
<dbReference type="AlphaFoldDB" id="A0A8J7Y7F6"/>
<dbReference type="PANTHER" id="PTHR43300">
    <property type="entry name" value="ACETYLTRANSFERASE"/>
    <property type="match status" value="1"/>
</dbReference>
<dbReference type="GO" id="GO:0009085">
    <property type="term" value="P:lysine biosynthetic process"/>
    <property type="evidence" value="ECO:0007669"/>
    <property type="project" value="UniProtKB-KW"/>
</dbReference>
<dbReference type="Proteomes" id="UP000766550">
    <property type="component" value="Unassembled WGS sequence"/>
</dbReference>
<keyword evidence="6" id="KW-1185">Reference proteome</keyword>
<evidence type="ECO:0000256" key="2">
    <source>
        <dbReference type="ARBA" id="ARBA00022679"/>
    </source>
</evidence>
<keyword evidence="3" id="KW-0220">Diaminopimelate biosynthesis</keyword>